<dbReference type="InterPro" id="IPR020856">
    <property type="entry name" value="Circadian_clock_protein_KaiA_C"/>
</dbReference>
<evidence type="ECO:0000256" key="1">
    <source>
        <dbReference type="ARBA" id="ARBA00023108"/>
    </source>
</evidence>
<dbReference type="InterPro" id="IPR017944">
    <property type="entry name" value="KaiA/RbsU_helical_domain_sf"/>
</dbReference>
<keyword evidence="1" id="KW-0090">Biological rhythms</keyword>
<dbReference type="PROSITE" id="PS51430">
    <property type="entry name" value="KAIA_N"/>
    <property type="match status" value="1"/>
</dbReference>
<sequence length="270" mass="30928">MFEGERFTVAQPCTNDEFFDVIDREKQQIDCLILQDGQMLPQLINWLQAQATLLPAIILDAEAQDGATTPPPNQTPATVLYHTAEIRVSLAGQTQMAEQVEAAIAAFLKLSPSCQLPNAPSTADDPEDRLTTQNFLMLQQQRLTDKLKARLGYLGVYYKRNPKDFLRHLSPRDRHTLMAQVRKDYRAIILTYFDGDAELNQRVDNFVNLMFFADVPVAQIVEIHMELMDEFSKQLKLEGRSEEILLDYRLTLIDAIAHLCEMYRRAVPRE</sequence>
<dbReference type="SUPFAM" id="SSF101215">
    <property type="entry name" value="KaiA/RbsU domain"/>
    <property type="match status" value="1"/>
</dbReference>
<feature type="domain" description="KaiA C-terminal" evidence="4">
    <location>
        <begin position="161"/>
        <end position="269"/>
    </location>
</feature>
<feature type="domain" description="KaiA N-terminal" evidence="3">
    <location>
        <begin position="1"/>
        <end position="151"/>
    </location>
</feature>
<dbReference type="SMART" id="SM01247">
    <property type="entry name" value="KaiA"/>
    <property type="match status" value="1"/>
</dbReference>
<evidence type="ECO:0000313" key="5">
    <source>
        <dbReference type="EMBL" id="NDJ17246.1"/>
    </source>
</evidence>
<gene>
    <name evidence="5" type="ORF">GS601_08075</name>
</gene>
<dbReference type="Pfam" id="PF07688">
    <property type="entry name" value="KaiA"/>
    <property type="match status" value="1"/>
</dbReference>
<evidence type="ECO:0000313" key="6">
    <source>
        <dbReference type="Proteomes" id="UP000646053"/>
    </source>
</evidence>
<dbReference type="GO" id="GO:0007623">
    <property type="term" value="P:circadian rhythm"/>
    <property type="evidence" value="ECO:0007669"/>
    <property type="project" value="InterPro"/>
</dbReference>
<dbReference type="PROSITE" id="PS51431">
    <property type="entry name" value="KAIA_C"/>
    <property type="match status" value="1"/>
</dbReference>
<protein>
    <recommendedName>
        <fullName evidence="2">Circadian clock oscillator protein KaiA</fullName>
    </recommendedName>
</protein>
<dbReference type="Gene3D" id="3.40.50.2300">
    <property type="match status" value="1"/>
</dbReference>
<dbReference type="SUPFAM" id="SSF52172">
    <property type="entry name" value="CheY-like"/>
    <property type="match status" value="1"/>
</dbReference>
<proteinExistence type="predicted"/>
<reference evidence="5" key="1">
    <citation type="submission" date="2019-12" db="EMBL/GenBank/DDBJ databases">
        <title>High-Quality draft genome sequences of three cyanobacteria isolated from the limestone walls of the Old Cathedral of Coimbra.</title>
        <authorList>
            <person name="Tiago I."/>
            <person name="Soares F."/>
            <person name="Portugal A."/>
        </authorList>
    </citation>
    <scope>NUCLEOTIDE SEQUENCE</scope>
    <source>
        <strain evidence="5">A</strain>
    </source>
</reference>
<organism evidence="5 6">
    <name type="scientific">Myxacorys almedinensis A</name>
    <dbReference type="NCBI Taxonomy" id="2690445"/>
    <lineage>
        <taxon>Bacteria</taxon>
        <taxon>Bacillati</taxon>
        <taxon>Cyanobacteriota</taxon>
        <taxon>Cyanophyceae</taxon>
        <taxon>Leptolyngbyales</taxon>
        <taxon>Leptolyngbyaceae</taxon>
        <taxon>Myxacorys</taxon>
        <taxon>Myxacorys almedinensis</taxon>
    </lineage>
</organism>
<keyword evidence="6" id="KW-1185">Reference proteome</keyword>
<comment type="caution">
    <text evidence="5">The sequence shown here is derived from an EMBL/GenBank/DDBJ whole genome shotgun (WGS) entry which is preliminary data.</text>
</comment>
<dbReference type="InterPro" id="IPR011006">
    <property type="entry name" value="CheY-like_superfamily"/>
</dbReference>
<dbReference type="Proteomes" id="UP000646053">
    <property type="component" value="Unassembled WGS sequence"/>
</dbReference>
<evidence type="ECO:0000256" key="2">
    <source>
        <dbReference type="ARBA" id="ARBA00034852"/>
    </source>
</evidence>
<evidence type="ECO:0000259" key="3">
    <source>
        <dbReference type="PROSITE" id="PS51430"/>
    </source>
</evidence>
<accession>A0A8J7Z3M2</accession>
<dbReference type="Gene3D" id="1.10.1240.30">
    <property type="entry name" value="KaiA/RbsU domain"/>
    <property type="match status" value="1"/>
</dbReference>
<dbReference type="Pfam" id="PF21714">
    <property type="entry name" value="KaiA_N"/>
    <property type="match status" value="1"/>
</dbReference>
<dbReference type="InterPro" id="IPR020844">
    <property type="entry name" value="Circadian_clock_KaiA_N"/>
</dbReference>
<evidence type="ECO:0000259" key="4">
    <source>
        <dbReference type="PROSITE" id="PS51431"/>
    </source>
</evidence>
<dbReference type="AlphaFoldDB" id="A0A8J7Z3M2"/>
<dbReference type="InterPro" id="IPR011648">
    <property type="entry name" value="Circadian_clock_KaiA"/>
</dbReference>
<dbReference type="EMBL" id="WVIE01000007">
    <property type="protein sequence ID" value="NDJ17246.1"/>
    <property type="molecule type" value="Genomic_DNA"/>
</dbReference>
<name>A0A8J7Z3M2_9CYAN</name>